<keyword evidence="1" id="KW-0732">Signal</keyword>
<reference evidence="2" key="1">
    <citation type="submission" date="2023-06" db="EMBL/GenBank/DDBJ databases">
        <title>Genome-scale phylogeny and comparative genomics of the fungal order Sordariales.</title>
        <authorList>
            <consortium name="Lawrence Berkeley National Laboratory"/>
            <person name="Hensen N."/>
            <person name="Bonometti L."/>
            <person name="Westerberg I."/>
            <person name="Brannstrom I.O."/>
            <person name="Guillou S."/>
            <person name="Cros-Aarteil S."/>
            <person name="Calhoun S."/>
            <person name="Haridas S."/>
            <person name="Kuo A."/>
            <person name="Mondo S."/>
            <person name="Pangilinan J."/>
            <person name="Riley R."/>
            <person name="Labutti K."/>
            <person name="Andreopoulos B."/>
            <person name="Lipzen A."/>
            <person name="Chen C."/>
            <person name="Yanf M."/>
            <person name="Daum C."/>
            <person name="Ng V."/>
            <person name="Clum A."/>
            <person name="Steindorff A."/>
            <person name="Ohm R."/>
            <person name="Martin F."/>
            <person name="Silar P."/>
            <person name="Natvig D."/>
            <person name="Lalanne C."/>
            <person name="Gautier V."/>
            <person name="Ament-Velasquez S.L."/>
            <person name="Kruys A."/>
            <person name="Hutchinson M.I."/>
            <person name="Powell A.J."/>
            <person name="Barry K."/>
            <person name="Miller A.N."/>
            <person name="Grigoriev I.V."/>
            <person name="Debuchy R."/>
            <person name="Gladieux P."/>
            <person name="Thoren M.H."/>
            <person name="Johannesson H."/>
        </authorList>
    </citation>
    <scope>NUCLEOTIDE SEQUENCE</scope>
    <source>
        <strain evidence="2">SMH4607-1</strain>
    </source>
</reference>
<evidence type="ECO:0000256" key="1">
    <source>
        <dbReference type="SAM" id="SignalP"/>
    </source>
</evidence>
<accession>A0AA40ARS1</accession>
<proteinExistence type="predicted"/>
<dbReference type="Proteomes" id="UP001172102">
    <property type="component" value="Unassembled WGS sequence"/>
</dbReference>
<evidence type="ECO:0008006" key="4">
    <source>
        <dbReference type="Google" id="ProtNLM"/>
    </source>
</evidence>
<comment type="caution">
    <text evidence="2">The sequence shown here is derived from an EMBL/GenBank/DDBJ whole genome shotgun (WGS) entry which is preliminary data.</text>
</comment>
<dbReference type="AlphaFoldDB" id="A0AA40ARS1"/>
<sequence length="136" mass="14793">MIPNFFLYGLNLLLVGLGCGVGDFRGCCFSGFLGGGLHRQLGLERASQALAHLFLLVVAQDGLFIWFRHHGVLFRKQGAMDTWLIGGYTSTGQEAVPTLCGKGMQTQISGVFCRLQRAHSEIGNCKCGSQTRITLK</sequence>
<name>A0AA40ARS1_9PEZI</name>
<protein>
    <recommendedName>
        <fullName evidence="4">Secreted protein</fullName>
    </recommendedName>
</protein>
<evidence type="ECO:0000313" key="3">
    <source>
        <dbReference type="Proteomes" id="UP001172102"/>
    </source>
</evidence>
<dbReference type="EMBL" id="JAUKUA010000003">
    <property type="protein sequence ID" value="KAK0720762.1"/>
    <property type="molecule type" value="Genomic_DNA"/>
</dbReference>
<evidence type="ECO:0000313" key="2">
    <source>
        <dbReference type="EMBL" id="KAK0720762.1"/>
    </source>
</evidence>
<gene>
    <name evidence="2" type="ORF">B0H67DRAFT_201739</name>
</gene>
<organism evidence="2 3">
    <name type="scientific">Lasiosphaeris hirsuta</name>
    <dbReference type="NCBI Taxonomy" id="260670"/>
    <lineage>
        <taxon>Eukaryota</taxon>
        <taxon>Fungi</taxon>
        <taxon>Dikarya</taxon>
        <taxon>Ascomycota</taxon>
        <taxon>Pezizomycotina</taxon>
        <taxon>Sordariomycetes</taxon>
        <taxon>Sordariomycetidae</taxon>
        <taxon>Sordariales</taxon>
        <taxon>Lasiosphaeriaceae</taxon>
        <taxon>Lasiosphaeris</taxon>
    </lineage>
</organism>
<feature type="signal peptide" evidence="1">
    <location>
        <begin position="1"/>
        <end position="20"/>
    </location>
</feature>
<keyword evidence="3" id="KW-1185">Reference proteome</keyword>
<feature type="chain" id="PRO_5041242020" description="Secreted protein" evidence="1">
    <location>
        <begin position="21"/>
        <end position="136"/>
    </location>
</feature>